<accession>A0A3N1GBN6</accession>
<evidence type="ECO:0000313" key="3">
    <source>
        <dbReference type="Proteomes" id="UP000271683"/>
    </source>
</evidence>
<feature type="region of interest" description="Disordered" evidence="1">
    <location>
        <begin position="17"/>
        <end position="52"/>
    </location>
</feature>
<feature type="compositionally biased region" description="Basic and acidic residues" evidence="1">
    <location>
        <begin position="19"/>
        <end position="52"/>
    </location>
</feature>
<comment type="caution">
    <text evidence="2">The sequence shown here is derived from an EMBL/GenBank/DDBJ whole genome shotgun (WGS) entry which is preliminary data.</text>
</comment>
<dbReference type="Proteomes" id="UP000271683">
    <property type="component" value="Unassembled WGS sequence"/>
</dbReference>
<name>A0A3N1GBN6_9ACTN</name>
<dbReference type="RefSeq" id="WP_170047696.1">
    <property type="nucleotide sequence ID" value="NZ_RJKL01000001.1"/>
</dbReference>
<protein>
    <submittedName>
        <fullName evidence="2">Uncharacterized protein</fullName>
    </submittedName>
</protein>
<organism evidence="2 3">
    <name type="scientific">Couchioplanes caeruleus</name>
    <dbReference type="NCBI Taxonomy" id="56438"/>
    <lineage>
        <taxon>Bacteria</taxon>
        <taxon>Bacillati</taxon>
        <taxon>Actinomycetota</taxon>
        <taxon>Actinomycetes</taxon>
        <taxon>Micromonosporales</taxon>
        <taxon>Micromonosporaceae</taxon>
        <taxon>Couchioplanes</taxon>
    </lineage>
</organism>
<proteinExistence type="predicted"/>
<evidence type="ECO:0000256" key="1">
    <source>
        <dbReference type="SAM" id="MobiDB-lite"/>
    </source>
</evidence>
<sequence length="52" mass="5972">MRRRRVDPATVRLLASVDSESRPYTDPDARYPRAQDYRRQVAEGAARHDTAA</sequence>
<dbReference type="EMBL" id="RJKL01000001">
    <property type="protein sequence ID" value="ROP27653.1"/>
    <property type="molecule type" value="Genomic_DNA"/>
</dbReference>
<reference evidence="2 3" key="1">
    <citation type="submission" date="2018-11" db="EMBL/GenBank/DDBJ databases">
        <title>Sequencing the genomes of 1000 actinobacteria strains.</title>
        <authorList>
            <person name="Klenk H.-P."/>
        </authorList>
    </citation>
    <scope>NUCLEOTIDE SEQUENCE [LARGE SCALE GENOMIC DNA]</scope>
    <source>
        <strain evidence="2 3">DSM 43634</strain>
    </source>
</reference>
<dbReference type="AlphaFoldDB" id="A0A3N1GBN6"/>
<evidence type="ECO:0000313" key="2">
    <source>
        <dbReference type="EMBL" id="ROP27653.1"/>
    </source>
</evidence>
<gene>
    <name evidence="2" type="ORF">EDD30_0341</name>
</gene>